<evidence type="ECO:0000313" key="1">
    <source>
        <dbReference type="EMBL" id="ETK80172.1"/>
    </source>
</evidence>
<protein>
    <submittedName>
        <fullName evidence="1">Uncharacterized protein</fullName>
    </submittedName>
</protein>
<organism evidence="1">
    <name type="scientific">Phytophthora nicotianae</name>
    <name type="common">Potato buckeye rot agent</name>
    <name type="synonym">Phytophthora parasitica</name>
    <dbReference type="NCBI Taxonomy" id="4792"/>
    <lineage>
        <taxon>Eukaryota</taxon>
        <taxon>Sar</taxon>
        <taxon>Stramenopiles</taxon>
        <taxon>Oomycota</taxon>
        <taxon>Peronosporomycetes</taxon>
        <taxon>Peronosporales</taxon>
        <taxon>Peronosporaceae</taxon>
        <taxon>Phytophthora</taxon>
    </lineage>
</organism>
<dbReference type="VEuPathDB" id="FungiDB:PPTG_23574"/>
<dbReference type="Proteomes" id="UP000053236">
    <property type="component" value="Unassembled WGS sequence"/>
</dbReference>
<accession>W2GAX9</accession>
<proteinExistence type="predicted"/>
<gene>
    <name evidence="1" type="ORF">L915_14077</name>
</gene>
<name>W2GAX9_PHYNI</name>
<reference evidence="1" key="1">
    <citation type="submission" date="2013-11" db="EMBL/GenBank/DDBJ databases">
        <title>The Genome Sequence of Phytophthora parasitica CJ02B3.</title>
        <authorList>
            <consortium name="The Broad Institute Genomics Platform"/>
            <person name="Russ C."/>
            <person name="Tyler B."/>
            <person name="Panabieres F."/>
            <person name="Shan W."/>
            <person name="Tripathy S."/>
            <person name="Grunwald N."/>
            <person name="Machado M."/>
            <person name="Johnson C.S."/>
            <person name="Arredondo F."/>
            <person name="Hong C."/>
            <person name="Coffey M."/>
            <person name="Young S.K."/>
            <person name="Zeng Q."/>
            <person name="Gargeya S."/>
            <person name="Fitzgerald M."/>
            <person name="Abouelleil A."/>
            <person name="Alvarado L."/>
            <person name="Chapman S.B."/>
            <person name="Gainer-Dewar J."/>
            <person name="Goldberg J."/>
            <person name="Griggs A."/>
            <person name="Gujja S."/>
            <person name="Hansen M."/>
            <person name="Howarth C."/>
            <person name="Imamovic A."/>
            <person name="Ireland A."/>
            <person name="Larimer J."/>
            <person name="McCowan C."/>
            <person name="Murphy C."/>
            <person name="Pearson M."/>
            <person name="Poon T.W."/>
            <person name="Priest M."/>
            <person name="Roberts A."/>
            <person name="Saif S."/>
            <person name="Shea T."/>
            <person name="Sykes S."/>
            <person name="Wortman J."/>
            <person name="Nusbaum C."/>
            <person name="Birren B."/>
        </authorList>
    </citation>
    <scope>NUCLEOTIDE SEQUENCE [LARGE SCALE GENOMIC DNA]</scope>
    <source>
        <strain evidence="1">CJ02B3</strain>
    </source>
</reference>
<dbReference type="AlphaFoldDB" id="W2GAX9"/>
<dbReference type="EMBL" id="KI687747">
    <property type="protein sequence ID" value="ETK80172.1"/>
    <property type="molecule type" value="Genomic_DNA"/>
</dbReference>
<sequence>MDGHQMQFGEPGGAAFSLAVLLLQSKVKCQAKGIQKALLRAAVGGQDYSGPIPAAQIAVTDLNLGLHPQRLPYSCAATTANSGFFSSRQVSNPSSPLVRSYSSAVHSPAVRPPKSSVHAYQTLCVPQQSSSFVVVLTLDTSCVSTVAFVFVVDFFSLRPFVLTPQSVLCSSRQNQDSANRHCVFRLVNVLFSNDFFERFISSEDQLTKPDIRGVGRPEKVGRRRNNLKYSPNNGKIAFAHCQRERIERDDKTEKLAAIDGILVRQRMAFAHVEEQIHDRNVKGMPIATLREEKVRLQKRIAVLQEKACSGAAAEDTVNRLRCGIDYECYQMQPG</sequence>